<comment type="caution">
    <text evidence="2">The sequence shown here is derived from an EMBL/GenBank/DDBJ whole genome shotgun (WGS) entry which is preliminary data.</text>
</comment>
<organism evidence="2 3">
    <name type="scientific">Sphingobium wenxiniae (strain DSM 21828 / CGMCC 1.7748 / JZ-1)</name>
    <dbReference type="NCBI Taxonomy" id="595605"/>
    <lineage>
        <taxon>Bacteria</taxon>
        <taxon>Pseudomonadati</taxon>
        <taxon>Pseudomonadota</taxon>
        <taxon>Alphaproteobacteria</taxon>
        <taxon>Sphingomonadales</taxon>
        <taxon>Sphingomonadaceae</taxon>
        <taxon>Sphingobium</taxon>
    </lineage>
</organism>
<accession>A0A562K821</accession>
<protein>
    <submittedName>
        <fullName evidence="2">Uncharacterized protein</fullName>
    </submittedName>
</protein>
<dbReference type="PROSITE" id="PS51257">
    <property type="entry name" value="PROKAR_LIPOPROTEIN"/>
    <property type="match status" value="1"/>
</dbReference>
<dbReference type="RefSeq" id="WP_145074690.1">
    <property type="nucleotide sequence ID" value="NZ_JACIIY010000025.1"/>
</dbReference>
<evidence type="ECO:0000256" key="1">
    <source>
        <dbReference type="SAM" id="MobiDB-lite"/>
    </source>
</evidence>
<dbReference type="EMBL" id="VLKK01000014">
    <property type="protein sequence ID" value="TWH91591.1"/>
    <property type="molecule type" value="Genomic_DNA"/>
</dbReference>
<gene>
    <name evidence="2" type="ORF">IQ35_03104</name>
</gene>
<feature type="region of interest" description="Disordered" evidence="1">
    <location>
        <begin position="86"/>
        <end position="125"/>
    </location>
</feature>
<evidence type="ECO:0000313" key="3">
    <source>
        <dbReference type="Proteomes" id="UP000316624"/>
    </source>
</evidence>
<dbReference type="Proteomes" id="UP000316624">
    <property type="component" value="Unassembled WGS sequence"/>
</dbReference>
<feature type="compositionally biased region" description="Low complexity" evidence="1">
    <location>
        <begin position="98"/>
        <end position="110"/>
    </location>
</feature>
<feature type="region of interest" description="Disordered" evidence="1">
    <location>
        <begin position="33"/>
        <end position="52"/>
    </location>
</feature>
<name>A0A562K821_SPHWJ</name>
<reference evidence="2 3" key="1">
    <citation type="journal article" date="2015" name="Stand. Genomic Sci.">
        <title>Genomic Encyclopedia of Bacterial and Archaeal Type Strains, Phase III: the genomes of soil and plant-associated and newly described type strains.</title>
        <authorList>
            <person name="Whitman W.B."/>
            <person name="Woyke T."/>
            <person name="Klenk H.P."/>
            <person name="Zhou Y."/>
            <person name="Lilburn T.G."/>
            <person name="Beck B.J."/>
            <person name="De Vos P."/>
            <person name="Vandamme P."/>
            <person name="Eisen J.A."/>
            <person name="Garrity G."/>
            <person name="Hugenholtz P."/>
            <person name="Kyrpides N.C."/>
        </authorList>
    </citation>
    <scope>NUCLEOTIDE SEQUENCE [LARGE SCALE GENOMIC DNA]</scope>
    <source>
        <strain evidence="2 3">CGMCC 1.7748</strain>
    </source>
</reference>
<keyword evidence="3" id="KW-1185">Reference proteome</keyword>
<sequence length="125" mass="12404">MASIRGSAPHARRWAGLSLLAGAMLTMTGCATDRQAAKAPPKGCSRGAARPANPNGSVLLNAAVIGTANPDGTVPEERKVMLFESGTGKASGSDMSVPALAPAPGARARPISLRSQPGAPATGSC</sequence>
<evidence type="ECO:0000313" key="2">
    <source>
        <dbReference type="EMBL" id="TWH91591.1"/>
    </source>
</evidence>
<dbReference type="AlphaFoldDB" id="A0A562K821"/>
<proteinExistence type="predicted"/>